<evidence type="ECO:0000313" key="4">
    <source>
        <dbReference type="Proteomes" id="UP000316079"/>
    </source>
</evidence>
<dbReference type="Pfam" id="PF06031">
    <property type="entry name" value="SERTA"/>
    <property type="match status" value="1"/>
</dbReference>
<dbReference type="AlphaFoldDB" id="A0A553Q835"/>
<evidence type="ECO:0000313" key="3">
    <source>
        <dbReference type="EMBL" id="TRY86090.1"/>
    </source>
</evidence>
<dbReference type="EMBL" id="SRMA01026244">
    <property type="protein sequence ID" value="TRY86090.1"/>
    <property type="molecule type" value="Genomic_DNA"/>
</dbReference>
<dbReference type="STRING" id="623744.A0A553Q835"/>
<keyword evidence="4" id="KW-1185">Reference proteome</keyword>
<dbReference type="InterPro" id="IPR009263">
    <property type="entry name" value="SERTA_dom"/>
</dbReference>
<dbReference type="PANTHER" id="PTHR16277:SF10">
    <property type="entry name" value="SERTA DOMAIN-CONTAINING PROTEIN 2"/>
    <property type="match status" value="1"/>
</dbReference>
<feature type="domain" description="SERTA" evidence="2">
    <location>
        <begin position="12"/>
        <end position="59"/>
    </location>
</feature>
<reference evidence="3 4" key="1">
    <citation type="journal article" date="2019" name="Sci. Data">
        <title>Hybrid genome assembly and annotation of Danionella translucida.</title>
        <authorList>
            <person name="Kadobianskyi M."/>
            <person name="Schulze L."/>
            <person name="Schuelke M."/>
            <person name="Judkewitz B."/>
        </authorList>
    </citation>
    <scope>NUCLEOTIDE SEQUENCE [LARGE SCALE GENOMIC DNA]</scope>
    <source>
        <strain evidence="3 4">Bolton</strain>
    </source>
</reference>
<evidence type="ECO:0000259" key="2">
    <source>
        <dbReference type="PROSITE" id="PS51053"/>
    </source>
</evidence>
<comment type="caution">
    <text evidence="3">The sequence shown here is derived from an EMBL/GenBank/DDBJ whole genome shotgun (WGS) entry which is preliminary data.</text>
</comment>
<dbReference type="PROSITE" id="PS51053">
    <property type="entry name" value="SERTA"/>
    <property type="match status" value="1"/>
</dbReference>
<evidence type="ECO:0000256" key="1">
    <source>
        <dbReference type="SAM" id="MobiDB-lite"/>
    </source>
</evidence>
<dbReference type="GO" id="GO:0005634">
    <property type="term" value="C:nucleus"/>
    <property type="evidence" value="ECO:0007669"/>
    <property type="project" value="TreeGrafter"/>
</dbReference>
<dbReference type="OrthoDB" id="8910518at2759"/>
<dbReference type="PANTHER" id="PTHR16277">
    <property type="entry name" value="CELL DIVISION CYCLE ASSOCIATED PROTEIN 4/SERTA DOMAIN-CONTAINING PROTEIN 2"/>
    <property type="match status" value="1"/>
</dbReference>
<protein>
    <recommendedName>
        <fullName evidence="2">SERTA domain-containing protein</fullName>
    </recommendedName>
</protein>
<gene>
    <name evidence="3" type="ORF">DNTS_030179</name>
</gene>
<sequence>MLSYPDLSQSFRSRQRQTVLNLCYLKLQTPPRTSEPGLARWVLISNTLRLIQDDLRGEKAPQRNQEGIQDAEESLRSLPHASSATEVPALPKSVVFSTVDVFTDSVPSDAPRSSDLELTLAPPSDTAHSFLADFSLDDFLLSEIDSFLLDGFLCGSSSGTSKGVSTVTEDIIKTVSGSNAGGHAGLLSNQTFRLDLNELDHIMEVLVGS</sequence>
<accession>A0A553Q835</accession>
<dbReference type="InterPro" id="IPR052262">
    <property type="entry name" value="E2F-SERTA_domain_protein"/>
</dbReference>
<name>A0A553Q835_9TELE</name>
<feature type="region of interest" description="Disordered" evidence="1">
    <location>
        <begin position="55"/>
        <end position="84"/>
    </location>
</feature>
<organism evidence="3 4">
    <name type="scientific">Danionella cerebrum</name>
    <dbReference type="NCBI Taxonomy" id="2873325"/>
    <lineage>
        <taxon>Eukaryota</taxon>
        <taxon>Metazoa</taxon>
        <taxon>Chordata</taxon>
        <taxon>Craniata</taxon>
        <taxon>Vertebrata</taxon>
        <taxon>Euteleostomi</taxon>
        <taxon>Actinopterygii</taxon>
        <taxon>Neopterygii</taxon>
        <taxon>Teleostei</taxon>
        <taxon>Ostariophysi</taxon>
        <taxon>Cypriniformes</taxon>
        <taxon>Danionidae</taxon>
        <taxon>Danioninae</taxon>
        <taxon>Danionella</taxon>
    </lineage>
</organism>
<dbReference type="Proteomes" id="UP000316079">
    <property type="component" value="Unassembled WGS sequence"/>
</dbReference>
<proteinExistence type="predicted"/>